<dbReference type="Gene3D" id="2.60.40.2230">
    <property type="entry name" value="Uncharacterised protein YcnI-like PF07987, DUF1775"/>
    <property type="match status" value="1"/>
</dbReference>
<evidence type="ECO:0000313" key="3">
    <source>
        <dbReference type="EMBL" id="CAE7928464.1"/>
    </source>
</evidence>
<dbReference type="InterPro" id="IPR007410">
    <property type="entry name" value="LpqE-like"/>
</dbReference>
<evidence type="ECO:0000313" key="4">
    <source>
        <dbReference type="Proteomes" id="UP000601435"/>
    </source>
</evidence>
<feature type="non-terminal residue" evidence="3">
    <location>
        <position position="355"/>
    </location>
</feature>
<dbReference type="Pfam" id="PF07987">
    <property type="entry name" value="DUF1775"/>
    <property type="match status" value="1"/>
</dbReference>
<keyword evidence="1" id="KW-0812">Transmembrane</keyword>
<dbReference type="OrthoDB" id="4234at2759"/>
<name>A0A813BYQ2_9DINO</name>
<feature type="non-terminal residue" evidence="3">
    <location>
        <position position="1"/>
    </location>
</feature>
<dbReference type="InterPro" id="IPR058248">
    <property type="entry name" value="Lxx211020-like"/>
</dbReference>
<feature type="transmembrane region" description="Helical" evidence="1">
    <location>
        <begin position="21"/>
        <end position="38"/>
    </location>
</feature>
<accession>A0A813BYQ2</accession>
<dbReference type="InterPro" id="IPR012533">
    <property type="entry name" value="YcnI-copper_dom"/>
</dbReference>
<evidence type="ECO:0000259" key="2">
    <source>
        <dbReference type="Pfam" id="PF07987"/>
    </source>
</evidence>
<feature type="domain" description="YncI copper-binding" evidence="2">
    <location>
        <begin position="147"/>
        <end position="258"/>
    </location>
</feature>
<dbReference type="Pfam" id="PF04314">
    <property type="entry name" value="PCuAC"/>
    <property type="match status" value="1"/>
</dbReference>
<dbReference type="EMBL" id="CAJNJA010080799">
    <property type="protein sequence ID" value="CAE7928464.1"/>
    <property type="molecule type" value="Genomic_DNA"/>
</dbReference>
<gene>
    <name evidence="3" type="ORF">SNEC2469_LOCUS32209</name>
</gene>
<dbReference type="Proteomes" id="UP000601435">
    <property type="component" value="Unassembled WGS sequence"/>
</dbReference>
<dbReference type="InterPro" id="IPR036182">
    <property type="entry name" value="PCuAC_sf"/>
</dbReference>
<reference evidence="3" key="1">
    <citation type="submission" date="2021-02" db="EMBL/GenBank/DDBJ databases">
        <authorList>
            <person name="Dougan E. K."/>
            <person name="Rhodes N."/>
            <person name="Thang M."/>
            <person name="Chan C."/>
        </authorList>
    </citation>
    <scope>NUCLEOTIDE SEQUENCE</scope>
</reference>
<dbReference type="AlphaFoldDB" id="A0A813BYQ2"/>
<dbReference type="InterPro" id="IPR038507">
    <property type="entry name" value="YcnI-like_sf"/>
</dbReference>
<protein>
    <recommendedName>
        <fullName evidence="2">YncI copper-binding domain-containing protein</fullName>
    </recommendedName>
</protein>
<evidence type="ECO:0000256" key="1">
    <source>
        <dbReference type="SAM" id="Phobius"/>
    </source>
</evidence>
<sequence length="355" mass="36906">RDRQTDGESEGMGLARDIAKEIIGALAVLALVFLAFAHQPLAIATADDGLSYSVADLSFCGGAPGDKGTGHSPCHACRAGLADLPAGPCVTEPAYAPFALARFTLADDLVVRQHPFSPHKSPMIHIASRAALAAAYALAIASPAMAHMTFETAQSAPGETFRGVLVLPHGCDGAPTDAVRVTLPDGFADVSAQAKDGWVLETSEHNGRVSRIVWSGGSVPDDGHETFAFTGKFASDLPETDISFAVEQMCGEVSLGWEPAVSLGDEPADQGHDGGDAITVGDLELSGAFARATLPNAPVGGGYVTITNTGDRPDRLVSAQSWFSPDVQIHEMAVVNDVMNMQHLPEGLEIPAGET</sequence>
<dbReference type="SUPFAM" id="SSF110087">
    <property type="entry name" value="DR1885-like metal-binding protein"/>
    <property type="match status" value="1"/>
</dbReference>
<dbReference type="Gene3D" id="2.60.40.1890">
    <property type="entry name" value="PCu(A)C copper chaperone"/>
    <property type="match status" value="1"/>
</dbReference>
<keyword evidence="1" id="KW-1133">Transmembrane helix</keyword>
<dbReference type="PANTHER" id="PTHR36302:SF1">
    <property type="entry name" value="COPPER CHAPERONE PCU(A)C"/>
    <property type="match status" value="1"/>
</dbReference>
<comment type="caution">
    <text evidence="3">The sequence shown here is derived from an EMBL/GenBank/DDBJ whole genome shotgun (WGS) entry which is preliminary data.</text>
</comment>
<keyword evidence="1" id="KW-0472">Membrane</keyword>
<keyword evidence="4" id="KW-1185">Reference proteome</keyword>
<organism evidence="3 4">
    <name type="scientific">Symbiodinium necroappetens</name>
    <dbReference type="NCBI Taxonomy" id="1628268"/>
    <lineage>
        <taxon>Eukaryota</taxon>
        <taxon>Sar</taxon>
        <taxon>Alveolata</taxon>
        <taxon>Dinophyceae</taxon>
        <taxon>Suessiales</taxon>
        <taxon>Symbiodiniaceae</taxon>
        <taxon>Symbiodinium</taxon>
    </lineage>
</organism>
<dbReference type="PANTHER" id="PTHR36302">
    <property type="entry name" value="BLR7088 PROTEIN"/>
    <property type="match status" value="1"/>
</dbReference>
<proteinExistence type="predicted"/>